<dbReference type="InterPro" id="IPR030184">
    <property type="entry name" value="WAT1-related"/>
</dbReference>
<evidence type="ECO:0000313" key="6">
    <source>
        <dbReference type="Proteomes" id="UP001652623"/>
    </source>
</evidence>
<sequence>MKLIAVGYNASFALALRTVIHFWAFKKKWAVFVAMFKPLGNVIALVLGIIFLGETIYLGRVVGGIIVSVGFYAVIWGKA</sequence>
<proteinExistence type="predicted"/>
<feature type="transmembrane region" description="Helical" evidence="5">
    <location>
        <begin position="57"/>
        <end position="76"/>
    </location>
</feature>
<comment type="subcellular location">
    <subcellularLocation>
        <location evidence="1">Membrane</location>
        <topology evidence="1">Multi-pass membrane protein</topology>
    </subcellularLocation>
</comment>
<dbReference type="GeneID" id="107434613"/>
<keyword evidence="4 5" id="KW-0472">Membrane</keyword>
<reference evidence="7" key="1">
    <citation type="submission" date="2025-08" db="UniProtKB">
        <authorList>
            <consortium name="RefSeq"/>
        </authorList>
    </citation>
    <scope>IDENTIFICATION</scope>
    <source>
        <tissue evidence="7">Seedling</tissue>
    </source>
</reference>
<evidence type="ECO:0000313" key="7">
    <source>
        <dbReference type="RefSeq" id="XP_060669647.1"/>
    </source>
</evidence>
<dbReference type="Proteomes" id="UP001652623">
    <property type="component" value="Chromosome 12"/>
</dbReference>
<dbReference type="InterPro" id="IPR037185">
    <property type="entry name" value="EmrE-like"/>
</dbReference>
<gene>
    <name evidence="7" type="primary">LOC107434613</name>
</gene>
<dbReference type="PANTHER" id="PTHR31218">
    <property type="entry name" value="WAT1-RELATED PROTEIN"/>
    <property type="match status" value="1"/>
</dbReference>
<evidence type="ECO:0000256" key="5">
    <source>
        <dbReference type="SAM" id="Phobius"/>
    </source>
</evidence>
<keyword evidence="3 5" id="KW-1133">Transmembrane helix</keyword>
<dbReference type="RefSeq" id="XP_060669647.1">
    <property type="nucleotide sequence ID" value="XM_060813664.1"/>
</dbReference>
<dbReference type="SUPFAM" id="SSF103481">
    <property type="entry name" value="Multidrug resistance efflux transporter EmrE"/>
    <property type="match status" value="1"/>
</dbReference>
<feature type="transmembrane region" description="Helical" evidence="5">
    <location>
        <begin position="6"/>
        <end position="24"/>
    </location>
</feature>
<name>A0ABM3ZYT4_ZIZJJ</name>
<keyword evidence="2 5" id="KW-0812">Transmembrane</keyword>
<evidence type="ECO:0000256" key="3">
    <source>
        <dbReference type="ARBA" id="ARBA00022989"/>
    </source>
</evidence>
<keyword evidence="6" id="KW-1185">Reference proteome</keyword>
<evidence type="ECO:0000256" key="1">
    <source>
        <dbReference type="ARBA" id="ARBA00004141"/>
    </source>
</evidence>
<evidence type="ECO:0000256" key="2">
    <source>
        <dbReference type="ARBA" id="ARBA00022692"/>
    </source>
</evidence>
<evidence type="ECO:0000256" key="4">
    <source>
        <dbReference type="ARBA" id="ARBA00023136"/>
    </source>
</evidence>
<feature type="transmembrane region" description="Helical" evidence="5">
    <location>
        <begin position="31"/>
        <end position="51"/>
    </location>
</feature>
<organism evidence="6 7">
    <name type="scientific">Ziziphus jujuba</name>
    <name type="common">Chinese jujube</name>
    <name type="synonym">Ziziphus sativa</name>
    <dbReference type="NCBI Taxonomy" id="326968"/>
    <lineage>
        <taxon>Eukaryota</taxon>
        <taxon>Viridiplantae</taxon>
        <taxon>Streptophyta</taxon>
        <taxon>Embryophyta</taxon>
        <taxon>Tracheophyta</taxon>
        <taxon>Spermatophyta</taxon>
        <taxon>Magnoliopsida</taxon>
        <taxon>eudicotyledons</taxon>
        <taxon>Gunneridae</taxon>
        <taxon>Pentapetalae</taxon>
        <taxon>rosids</taxon>
        <taxon>fabids</taxon>
        <taxon>Rosales</taxon>
        <taxon>Rhamnaceae</taxon>
        <taxon>Paliureae</taxon>
        <taxon>Ziziphus</taxon>
    </lineage>
</organism>
<protein>
    <submittedName>
        <fullName evidence="7">WAT1-related protein At5g40230</fullName>
    </submittedName>
</protein>
<accession>A0ABM3ZYT4</accession>